<proteinExistence type="predicted"/>
<dbReference type="Gene3D" id="1.10.340.70">
    <property type="match status" value="1"/>
</dbReference>
<accession>A0A2C6LB78</accession>
<evidence type="ECO:0000313" key="3">
    <source>
        <dbReference type="Proteomes" id="UP000221165"/>
    </source>
</evidence>
<keyword evidence="3" id="KW-1185">Reference proteome</keyword>
<dbReference type="PANTHER" id="PTHR37984">
    <property type="entry name" value="PROTEIN CBG26694"/>
    <property type="match status" value="1"/>
</dbReference>
<reference evidence="2 3" key="1">
    <citation type="journal article" date="2017" name="Int. J. Parasitol.">
        <title>The genome of the protozoan parasite Cystoisospora suis and a reverse vaccinology approach to identify vaccine candidates.</title>
        <authorList>
            <person name="Palmieri N."/>
            <person name="Shrestha A."/>
            <person name="Ruttkowski B."/>
            <person name="Beck T."/>
            <person name="Vogl C."/>
            <person name="Tomley F."/>
            <person name="Blake D.P."/>
            <person name="Joachim A."/>
        </authorList>
    </citation>
    <scope>NUCLEOTIDE SEQUENCE [LARGE SCALE GENOMIC DNA]</scope>
    <source>
        <strain evidence="2 3">Wien I</strain>
    </source>
</reference>
<dbReference type="FunFam" id="1.10.340.70:FF:000001">
    <property type="entry name" value="Retrovirus-related Pol polyprotein from transposon gypsy-like Protein"/>
    <property type="match status" value="1"/>
</dbReference>
<feature type="domain" description="Integrase zinc-binding" evidence="1">
    <location>
        <begin position="162"/>
        <end position="216"/>
    </location>
</feature>
<dbReference type="GeneID" id="94424640"/>
<dbReference type="EMBL" id="MIGC01000482">
    <property type="protein sequence ID" value="PHJ24919.1"/>
    <property type="molecule type" value="Genomic_DNA"/>
</dbReference>
<dbReference type="Proteomes" id="UP000221165">
    <property type="component" value="Unassembled WGS sequence"/>
</dbReference>
<comment type="caution">
    <text evidence="2">The sequence shown here is derived from an EMBL/GenBank/DDBJ whole genome shotgun (WGS) entry which is preliminary data.</text>
</comment>
<dbReference type="Pfam" id="PF17921">
    <property type="entry name" value="Integrase_H2C2"/>
    <property type="match status" value="1"/>
</dbReference>
<dbReference type="PANTHER" id="PTHR37984:SF5">
    <property type="entry name" value="PROTEIN NYNRIN-LIKE"/>
    <property type="match status" value="1"/>
</dbReference>
<dbReference type="VEuPathDB" id="ToxoDB:CSUI_001223"/>
<dbReference type="RefSeq" id="XP_067926591.1">
    <property type="nucleotide sequence ID" value="XM_068061429.1"/>
</dbReference>
<protein>
    <submittedName>
        <fullName evidence="2">Retrotransposon nucleocapsid protein</fullName>
    </submittedName>
</protein>
<dbReference type="InterPro" id="IPR041588">
    <property type="entry name" value="Integrase_H2C2"/>
</dbReference>
<dbReference type="InterPro" id="IPR050951">
    <property type="entry name" value="Retrovirus_Pol_polyprotein"/>
</dbReference>
<dbReference type="OrthoDB" id="425619at2759"/>
<evidence type="ECO:0000259" key="1">
    <source>
        <dbReference type="Pfam" id="PF17921"/>
    </source>
</evidence>
<organism evidence="2 3">
    <name type="scientific">Cystoisospora suis</name>
    <dbReference type="NCBI Taxonomy" id="483139"/>
    <lineage>
        <taxon>Eukaryota</taxon>
        <taxon>Sar</taxon>
        <taxon>Alveolata</taxon>
        <taxon>Apicomplexa</taxon>
        <taxon>Conoidasida</taxon>
        <taxon>Coccidia</taxon>
        <taxon>Eucoccidiorida</taxon>
        <taxon>Eimeriorina</taxon>
        <taxon>Sarcocystidae</taxon>
        <taxon>Cystoisospora</taxon>
    </lineage>
</organism>
<name>A0A2C6LB78_9APIC</name>
<dbReference type="AlphaFoldDB" id="A0A2C6LB78"/>
<evidence type="ECO:0000313" key="2">
    <source>
        <dbReference type="EMBL" id="PHJ24919.1"/>
    </source>
</evidence>
<sequence length="287" mass="32280">MKANGWPSFTRSANGEPFIGTSLVTVETDHATLSRILQQKHVTSHFGYWLDKLADFNIKVVYKSGKQNMVADAISRRQDFAGFIQEQRTNQPFHIRDLTFWKEQYRRCNNFQTPYDIIQKLDSRVPRGNLIVYGQREYSWEDGYLCVRTEAGWSVCVPSGLLRKTILQQFHDHVSAGHPGVERTRVGIRGLFWWPSMDGDINTFVCSCVACARGKSSRLPSGGLLQPLPIPRAPWEDIAMDLIEGLPTTESGGDAIVTVVCRLTEMAQSVPTRQSATGEDLANTLTK</sequence>
<gene>
    <name evidence="2" type="ORF">CSUI_001223</name>
</gene>